<gene>
    <name evidence="2" type="ORF">CEUSTIGMA_g9158.t1</name>
</gene>
<keyword evidence="3" id="KW-1185">Reference proteome</keyword>
<comment type="caution">
    <text evidence="2">The sequence shown here is derived from an EMBL/GenBank/DDBJ whole genome shotgun (WGS) entry which is preliminary data.</text>
</comment>
<name>A0A250XG15_9CHLO</name>
<proteinExistence type="predicted"/>
<organism evidence="2 3">
    <name type="scientific">Chlamydomonas eustigma</name>
    <dbReference type="NCBI Taxonomy" id="1157962"/>
    <lineage>
        <taxon>Eukaryota</taxon>
        <taxon>Viridiplantae</taxon>
        <taxon>Chlorophyta</taxon>
        <taxon>core chlorophytes</taxon>
        <taxon>Chlorophyceae</taxon>
        <taxon>CS clade</taxon>
        <taxon>Chlamydomonadales</taxon>
        <taxon>Chlamydomonadaceae</taxon>
        <taxon>Chlamydomonas</taxon>
    </lineage>
</organism>
<sequence length="206" mass="21758">MGCTVKPGRGVSNFGGSLLKDRVDEAVNDASTLPGSPFIDLDSMVTDRSSSKTPDSTSTRPVAAQATNQLESQGRVPSRHSSTRLGPQSTDANNCRPGTLNPHLMFGNGTHEEFSGCSSTEFEVEHNMQFIRQVPTANVEGLAVQGQPALPQRGSKVPHPNDHDVEGKDLVEATAGFSSSTAALMAKAPSRTSLSQRADAILKNVT</sequence>
<evidence type="ECO:0000313" key="3">
    <source>
        <dbReference type="Proteomes" id="UP000232323"/>
    </source>
</evidence>
<feature type="region of interest" description="Disordered" evidence="1">
    <location>
        <begin position="29"/>
        <end position="98"/>
    </location>
</feature>
<evidence type="ECO:0000313" key="2">
    <source>
        <dbReference type="EMBL" id="GAX81730.1"/>
    </source>
</evidence>
<dbReference type="Proteomes" id="UP000232323">
    <property type="component" value="Unassembled WGS sequence"/>
</dbReference>
<accession>A0A250XG15</accession>
<dbReference type="EMBL" id="BEGY01000069">
    <property type="protein sequence ID" value="GAX81730.1"/>
    <property type="molecule type" value="Genomic_DNA"/>
</dbReference>
<reference evidence="2 3" key="1">
    <citation type="submission" date="2017-08" db="EMBL/GenBank/DDBJ databases">
        <title>Acidophilic green algal genome provides insights into adaptation to an acidic environment.</title>
        <authorList>
            <person name="Hirooka S."/>
            <person name="Hirose Y."/>
            <person name="Kanesaki Y."/>
            <person name="Higuchi S."/>
            <person name="Fujiwara T."/>
            <person name="Onuma R."/>
            <person name="Era A."/>
            <person name="Ohbayashi R."/>
            <person name="Uzuka A."/>
            <person name="Nozaki H."/>
            <person name="Yoshikawa H."/>
            <person name="Miyagishima S.Y."/>
        </authorList>
    </citation>
    <scope>NUCLEOTIDE SEQUENCE [LARGE SCALE GENOMIC DNA]</scope>
    <source>
        <strain evidence="2 3">NIES-2499</strain>
    </source>
</reference>
<protein>
    <submittedName>
        <fullName evidence="2">Uncharacterized protein</fullName>
    </submittedName>
</protein>
<dbReference type="AlphaFoldDB" id="A0A250XG15"/>
<evidence type="ECO:0000256" key="1">
    <source>
        <dbReference type="SAM" id="MobiDB-lite"/>
    </source>
</evidence>
<feature type="compositionally biased region" description="Polar residues" evidence="1">
    <location>
        <begin position="83"/>
        <end position="93"/>
    </location>
</feature>
<feature type="compositionally biased region" description="Polar residues" evidence="1">
    <location>
        <begin position="46"/>
        <end position="72"/>
    </location>
</feature>